<accession>A0A6G0XTX1</accession>
<evidence type="ECO:0000313" key="1">
    <source>
        <dbReference type="EMBL" id="KAF0744083.1"/>
    </source>
</evidence>
<dbReference type="Pfam" id="PF12259">
    <property type="entry name" value="Baculo_F"/>
    <property type="match status" value="1"/>
</dbReference>
<dbReference type="OrthoDB" id="6624460at2759"/>
<dbReference type="AlphaFoldDB" id="A0A6G0XTX1"/>
<gene>
    <name evidence="1" type="ORF">FWK35_00020595</name>
</gene>
<dbReference type="Proteomes" id="UP000478052">
    <property type="component" value="Unassembled WGS sequence"/>
</dbReference>
<organism evidence="1 2">
    <name type="scientific">Aphis craccivora</name>
    <name type="common">Cowpea aphid</name>
    <dbReference type="NCBI Taxonomy" id="307492"/>
    <lineage>
        <taxon>Eukaryota</taxon>
        <taxon>Metazoa</taxon>
        <taxon>Ecdysozoa</taxon>
        <taxon>Arthropoda</taxon>
        <taxon>Hexapoda</taxon>
        <taxon>Insecta</taxon>
        <taxon>Pterygota</taxon>
        <taxon>Neoptera</taxon>
        <taxon>Paraneoptera</taxon>
        <taxon>Hemiptera</taxon>
        <taxon>Sternorrhyncha</taxon>
        <taxon>Aphidomorpha</taxon>
        <taxon>Aphidoidea</taxon>
        <taxon>Aphididae</taxon>
        <taxon>Aphidini</taxon>
        <taxon>Aphis</taxon>
        <taxon>Aphis</taxon>
    </lineage>
</organism>
<evidence type="ECO:0000313" key="2">
    <source>
        <dbReference type="Proteomes" id="UP000478052"/>
    </source>
</evidence>
<proteinExistence type="predicted"/>
<protein>
    <submittedName>
        <fullName evidence="1">Uncharacterized protein</fullName>
    </submittedName>
</protein>
<keyword evidence="2" id="KW-1185">Reference proteome</keyword>
<sequence>MQQIESNRLRVLSSVHKTAHDLKRRGLFNAAGREANVLFGTCNDNDAETFYNQINEFNQFKLSTSHLMQSQTTIIRNTVNVINETMQRAAKQAEVVDDLITHERITEDAIKPYTHNQPSFDKGRKLGRHF</sequence>
<comment type="caution">
    <text evidence="1">The sequence shown here is derived from an EMBL/GenBank/DDBJ whole genome shotgun (WGS) entry which is preliminary data.</text>
</comment>
<reference evidence="1 2" key="1">
    <citation type="submission" date="2019-08" db="EMBL/GenBank/DDBJ databases">
        <title>Whole genome of Aphis craccivora.</title>
        <authorList>
            <person name="Voronova N.V."/>
            <person name="Shulinski R.S."/>
            <person name="Bandarenka Y.V."/>
            <person name="Zhorov D.G."/>
            <person name="Warner D."/>
        </authorList>
    </citation>
    <scope>NUCLEOTIDE SEQUENCE [LARGE SCALE GENOMIC DNA]</scope>
    <source>
        <strain evidence="1">180601</strain>
        <tissue evidence="1">Whole Body</tissue>
    </source>
</reference>
<dbReference type="EMBL" id="VUJU01007549">
    <property type="protein sequence ID" value="KAF0744083.1"/>
    <property type="molecule type" value="Genomic_DNA"/>
</dbReference>
<dbReference type="InterPro" id="IPR022048">
    <property type="entry name" value="Envelope_fusion-like"/>
</dbReference>
<name>A0A6G0XTX1_APHCR</name>